<proteinExistence type="predicted"/>
<dbReference type="InterPro" id="IPR001958">
    <property type="entry name" value="Tet-R_TetA/multi-R_MdtG-like"/>
</dbReference>
<dbReference type="Gene3D" id="1.20.1250.20">
    <property type="entry name" value="MFS general substrate transporter like domains"/>
    <property type="match status" value="1"/>
</dbReference>
<feature type="transmembrane region" description="Helical" evidence="6">
    <location>
        <begin position="352"/>
        <end position="371"/>
    </location>
</feature>
<dbReference type="AlphaFoldDB" id="A0A7C4LKT2"/>
<evidence type="ECO:0000256" key="2">
    <source>
        <dbReference type="ARBA" id="ARBA00022448"/>
    </source>
</evidence>
<feature type="transmembrane region" description="Helical" evidence="6">
    <location>
        <begin position="215"/>
        <end position="240"/>
    </location>
</feature>
<feature type="transmembrane region" description="Helical" evidence="6">
    <location>
        <begin position="7"/>
        <end position="27"/>
    </location>
</feature>
<gene>
    <name evidence="8" type="ORF">ENS64_08030</name>
</gene>
<dbReference type="EMBL" id="DSVQ01000012">
    <property type="protein sequence ID" value="HGT39195.1"/>
    <property type="molecule type" value="Genomic_DNA"/>
</dbReference>
<feature type="domain" description="Major facilitator superfamily (MFS) profile" evidence="7">
    <location>
        <begin position="5"/>
        <end position="405"/>
    </location>
</feature>
<dbReference type="PANTHER" id="PTHR23504">
    <property type="entry name" value="MAJOR FACILITATOR SUPERFAMILY DOMAIN-CONTAINING PROTEIN 10"/>
    <property type="match status" value="1"/>
</dbReference>
<evidence type="ECO:0000256" key="6">
    <source>
        <dbReference type="SAM" id="Phobius"/>
    </source>
</evidence>
<evidence type="ECO:0000256" key="4">
    <source>
        <dbReference type="ARBA" id="ARBA00022989"/>
    </source>
</evidence>
<dbReference type="PROSITE" id="PS50850">
    <property type="entry name" value="MFS"/>
    <property type="match status" value="1"/>
</dbReference>
<keyword evidence="2" id="KW-0813">Transport</keyword>
<feature type="transmembrane region" description="Helical" evidence="6">
    <location>
        <begin position="104"/>
        <end position="128"/>
    </location>
</feature>
<feature type="transmembrane region" description="Helical" evidence="6">
    <location>
        <begin position="315"/>
        <end position="340"/>
    </location>
</feature>
<dbReference type="InterPro" id="IPR036259">
    <property type="entry name" value="MFS_trans_sf"/>
</dbReference>
<organism evidence="8">
    <name type="scientific">Schlesneria paludicola</name>
    <dbReference type="NCBI Taxonomy" id="360056"/>
    <lineage>
        <taxon>Bacteria</taxon>
        <taxon>Pseudomonadati</taxon>
        <taxon>Planctomycetota</taxon>
        <taxon>Planctomycetia</taxon>
        <taxon>Planctomycetales</taxon>
        <taxon>Planctomycetaceae</taxon>
        <taxon>Schlesneria</taxon>
    </lineage>
</organism>
<feature type="transmembrane region" description="Helical" evidence="6">
    <location>
        <begin position="71"/>
        <end position="89"/>
    </location>
</feature>
<evidence type="ECO:0000259" key="7">
    <source>
        <dbReference type="PROSITE" id="PS50850"/>
    </source>
</evidence>
<evidence type="ECO:0000256" key="1">
    <source>
        <dbReference type="ARBA" id="ARBA00004141"/>
    </source>
</evidence>
<feature type="transmembrane region" description="Helical" evidence="6">
    <location>
        <begin position="140"/>
        <end position="162"/>
    </location>
</feature>
<dbReference type="GO" id="GO:0016020">
    <property type="term" value="C:membrane"/>
    <property type="evidence" value="ECO:0007669"/>
    <property type="project" value="UniProtKB-SubCell"/>
</dbReference>
<keyword evidence="3 6" id="KW-0812">Transmembrane</keyword>
<feature type="transmembrane region" description="Helical" evidence="6">
    <location>
        <begin position="174"/>
        <end position="194"/>
    </location>
</feature>
<reference evidence="8" key="1">
    <citation type="journal article" date="2020" name="mSystems">
        <title>Genome- and Community-Level Interaction Insights into Carbon Utilization and Element Cycling Functions of Hydrothermarchaeota in Hydrothermal Sediment.</title>
        <authorList>
            <person name="Zhou Z."/>
            <person name="Liu Y."/>
            <person name="Xu W."/>
            <person name="Pan J."/>
            <person name="Luo Z.H."/>
            <person name="Li M."/>
        </authorList>
    </citation>
    <scope>NUCLEOTIDE SEQUENCE [LARGE SCALE GENOMIC DNA]</scope>
    <source>
        <strain evidence="8">SpSt-508</strain>
    </source>
</reference>
<keyword evidence="4 6" id="KW-1133">Transmembrane helix</keyword>
<dbReference type="PRINTS" id="PR01035">
    <property type="entry name" value="TCRTETA"/>
</dbReference>
<comment type="subcellular location">
    <subcellularLocation>
        <location evidence="1">Membrane</location>
        <topology evidence="1">Multi-pass membrane protein</topology>
    </subcellularLocation>
</comment>
<dbReference type="Pfam" id="PF07690">
    <property type="entry name" value="MFS_1"/>
    <property type="match status" value="1"/>
</dbReference>
<feature type="transmembrane region" description="Helical" evidence="6">
    <location>
        <begin position="39"/>
        <end position="59"/>
    </location>
</feature>
<feature type="transmembrane region" description="Helical" evidence="6">
    <location>
        <begin position="383"/>
        <end position="404"/>
    </location>
</feature>
<evidence type="ECO:0000313" key="8">
    <source>
        <dbReference type="EMBL" id="HGT39195.1"/>
    </source>
</evidence>
<dbReference type="CDD" id="cd17330">
    <property type="entry name" value="MFS_SLC46_TetA_like"/>
    <property type="match status" value="1"/>
</dbReference>
<comment type="caution">
    <text evidence="8">The sequence shown here is derived from an EMBL/GenBank/DDBJ whole genome shotgun (WGS) entry which is preliminary data.</text>
</comment>
<dbReference type="PANTHER" id="PTHR23504:SF15">
    <property type="entry name" value="MAJOR FACILITATOR SUPERFAMILY (MFS) PROFILE DOMAIN-CONTAINING PROTEIN"/>
    <property type="match status" value="1"/>
</dbReference>
<dbReference type="InterPro" id="IPR011701">
    <property type="entry name" value="MFS"/>
</dbReference>
<dbReference type="InterPro" id="IPR020846">
    <property type="entry name" value="MFS_dom"/>
</dbReference>
<keyword evidence="5 6" id="KW-0472">Membrane</keyword>
<dbReference type="GO" id="GO:0022857">
    <property type="term" value="F:transmembrane transporter activity"/>
    <property type="evidence" value="ECO:0007669"/>
    <property type="project" value="InterPro"/>
</dbReference>
<evidence type="ECO:0000256" key="5">
    <source>
        <dbReference type="ARBA" id="ARBA00023136"/>
    </source>
</evidence>
<evidence type="ECO:0000256" key="3">
    <source>
        <dbReference type="ARBA" id="ARBA00022692"/>
    </source>
</evidence>
<name>A0A7C4LKT2_9PLAN</name>
<protein>
    <submittedName>
        <fullName evidence="8">MFS transporter</fullName>
    </submittedName>
</protein>
<sequence>MNRSPLFIIFLTVFIDLLGFGIVLPLLPRYGEHFQATGLTLGLLMASFSAMQFLFAPLWGRLSDRIGRRPVLLVGLIGSAVFYFLFARVTQGGNTGPIYGLSPLMWLFVTRIGAGIAGATIPTAQAYIADVTDAANRGKGMAIIGAAFGVGFTFGPLIGAPFVPDDPAAGPSAAPGYVAAALSAIAFLWAFAMLPESLKRGAGLSRRAHWFDRASLQAAVARPYIGPILFAMFLTTFAFAQFETTLSLLTDRLGMSDRGNFLVFAYIGLILALSQGLLIRRLIPRLGEFWMGLAGVSLMTVGLLCLGWASGQHSLGLLLVVLPIAVVGFSATTPSLQALLSLNSGADEQGGILGVGQSMSALARILGPALALPLQNWSLPLPYWVGAGLMAVSCGLVFTLYGAARRPGRVPAG</sequence>
<feature type="transmembrane region" description="Helical" evidence="6">
    <location>
        <begin position="290"/>
        <end position="309"/>
    </location>
</feature>
<dbReference type="SUPFAM" id="SSF103473">
    <property type="entry name" value="MFS general substrate transporter"/>
    <property type="match status" value="1"/>
</dbReference>
<accession>A0A7C4LKT2</accession>
<feature type="transmembrane region" description="Helical" evidence="6">
    <location>
        <begin position="260"/>
        <end position="278"/>
    </location>
</feature>